<sequence>MLPNPNSFYLNAINTQSPSSTRSTKKFREMASKGFLCIALILISSLGSAFSSRVIGFPPGPNPMEENPLSSGSVGLEILEQIAPSGPSRGHNEIGGFGAVQAYEGQSGKYAARISGFRVHIPIREDPVTSVFRFTGSKHEVPSGGNPINNGTPHSGRD</sequence>
<evidence type="ECO:0000313" key="3">
    <source>
        <dbReference type="Proteomes" id="UP000243459"/>
    </source>
</evidence>
<dbReference type="EMBL" id="CM007389">
    <property type="protein sequence ID" value="ONK58523.1"/>
    <property type="molecule type" value="Genomic_DNA"/>
</dbReference>
<dbReference type="AlphaFoldDB" id="A0A5P1E998"/>
<proteinExistence type="predicted"/>
<dbReference type="Proteomes" id="UP000243459">
    <property type="component" value="Chromosome 9"/>
</dbReference>
<reference evidence="3" key="1">
    <citation type="journal article" date="2017" name="Nat. Commun.">
        <title>The asparagus genome sheds light on the origin and evolution of a young Y chromosome.</title>
        <authorList>
            <person name="Harkess A."/>
            <person name="Zhou J."/>
            <person name="Xu C."/>
            <person name="Bowers J.E."/>
            <person name="Van der Hulst R."/>
            <person name="Ayyampalayam S."/>
            <person name="Mercati F."/>
            <person name="Riccardi P."/>
            <person name="McKain M.R."/>
            <person name="Kakrana A."/>
            <person name="Tang H."/>
            <person name="Ray J."/>
            <person name="Groenendijk J."/>
            <person name="Arikit S."/>
            <person name="Mathioni S.M."/>
            <person name="Nakano M."/>
            <person name="Shan H."/>
            <person name="Telgmann-Rauber A."/>
            <person name="Kanno A."/>
            <person name="Yue Z."/>
            <person name="Chen H."/>
            <person name="Li W."/>
            <person name="Chen Y."/>
            <person name="Xu X."/>
            <person name="Zhang Y."/>
            <person name="Luo S."/>
            <person name="Chen H."/>
            <person name="Gao J."/>
            <person name="Mao Z."/>
            <person name="Pires J.C."/>
            <person name="Luo M."/>
            <person name="Kudrna D."/>
            <person name="Wing R.A."/>
            <person name="Meyers B.C."/>
            <person name="Yi K."/>
            <person name="Kong H."/>
            <person name="Lavrijsen P."/>
            <person name="Sunseri F."/>
            <person name="Falavigna A."/>
            <person name="Ye Y."/>
            <person name="Leebens-Mack J.H."/>
            <person name="Chen G."/>
        </authorList>
    </citation>
    <scope>NUCLEOTIDE SEQUENCE [LARGE SCALE GENOMIC DNA]</scope>
    <source>
        <strain evidence="3">cv. DH0086</strain>
    </source>
</reference>
<evidence type="ECO:0000313" key="2">
    <source>
        <dbReference type="EMBL" id="ONK58523.1"/>
    </source>
</evidence>
<feature type="region of interest" description="Disordered" evidence="1">
    <location>
        <begin position="136"/>
        <end position="158"/>
    </location>
</feature>
<feature type="compositionally biased region" description="Polar residues" evidence="1">
    <location>
        <begin position="146"/>
        <end position="158"/>
    </location>
</feature>
<name>A0A5P1E998_ASPOF</name>
<organism evidence="2 3">
    <name type="scientific">Asparagus officinalis</name>
    <name type="common">Garden asparagus</name>
    <dbReference type="NCBI Taxonomy" id="4686"/>
    <lineage>
        <taxon>Eukaryota</taxon>
        <taxon>Viridiplantae</taxon>
        <taxon>Streptophyta</taxon>
        <taxon>Embryophyta</taxon>
        <taxon>Tracheophyta</taxon>
        <taxon>Spermatophyta</taxon>
        <taxon>Magnoliopsida</taxon>
        <taxon>Liliopsida</taxon>
        <taxon>Asparagales</taxon>
        <taxon>Asparagaceae</taxon>
        <taxon>Asparagoideae</taxon>
        <taxon>Asparagus</taxon>
    </lineage>
</organism>
<protein>
    <submittedName>
        <fullName evidence="2">Uncharacterized protein</fullName>
    </submittedName>
</protein>
<dbReference type="Gramene" id="ONK58523">
    <property type="protein sequence ID" value="ONK58523"/>
    <property type="gene ID" value="A4U43_C09F13950"/>
</dbReference>
<evidence type="ECO:0000256" key="1">
    <source>
        <dbReference type="SAM" id="MobiDB-lite"/>
    </source>
</evidence>
<keyword evidence="3" id="KW-1185">Reference proteome</keyword>
<gene>
    <name evidence="2" type="ORF">A4U43_C09F13950</name>
</gene>
<accession>A0A5P1E998</accession>